<name>A0A2V5GT78_ASPV1</name>
<dbReference type="STRING" id="1450538.A0A2V5GT78"/>
<proteinExistence type="predicted"/>
<evidence type="ECO:0008006" key="3">
    <source>
        <dbReference type="Google" id="ProtNLM"/>
    </source>
</evidence>
<dbReference type="AlphaFoldDB" id="A0A2V5GT78"/>
<dbReference type="EMBL" id="KZ825209">
    <property type="protein sequence ID" value="PYI14509.1"/>
    <property type="molecule type" value="Genomic_DNA"/>
</dbReference>
<organism evidence="1 2">
    <name type="scientific">Aspergillus violaceofuscus (strain CBS 115571)</name>
    <dbReference type="NCBI Taxonomy" id="1450538"/>
    <lineage>
        <taxon>Eukaryota</taxon>
        <taxon>Fungi</taxon>
        <taxon>Dikarya</taxon>
        <taxon>Ascomycota</taxon>
        <taxon>Pezizomycotina</taxon>
        <taxon>Eurotiomycetes</taxon>
        <taxon>Eurotiomycetidae</taxon>
        <taxon>Eurotiales</taxon>
        <taxon>Aspergillaceae</taxon>
        <taxon>Aspergillus</taxon>
    </lineage>
</organism>
<keyword evidence="2" id="KW-1185">Reference proteome</keyword>
<sequence>KRDRTATTNPVLYKKIKELFFQQSLSKSELYLVLQEEGYPILKRTFKRICTILGLIRRTDDLLEQQL</sequence>
<reference evidence="1 2" key="1">
    <citation type="submission" date="2018-02" db="EMBL/GenBank/DDBJ databases">
        <title>The genomes of Aspergillus section Nigri reveals drivers in fungal speciation.</title>
        <authorList>
            <consortium name="DOE Joint Genome Institute"/>
            <person name="Vesth T.C."/>
            <person name="Nybo J."/>
            <person name="Theobald S."/>
            <person name="Brandl J."/>
            <person name="Frisvad J.C."/>
            <person name="Nielsen K.F."/>
            <person name="Lyhne E.K."/>
            <person name="Kogle M.E."/>
            <person name="Kuo A."/>
            <person name="Riley R."/>
            <person name="Clum A."/>
            <person name="Nolan M."/>
            <person name="Lipzen A."/>
            <person name="Salamov A."/>
            <person name="Henrissat B."/>
            <person name="Wiebenga A."/>
            <person name="De vries R.P."/>
            <person name="Grigoriev I.V."/>
            <person name="Mortensen U.H."/>
            <person name="Andersen M.R."/>
            <person name="Baker S.E."/>
        </authorList>
    </citation>
    <scope>NUCLEOTIDE SEQUENCE [LARGE SCALE GENOMIC DNA]</scope>
    <source>
        <strain evidence="1 2">CBS 115571</strain>
    </source>
</reference>
<accession>A0A2V5GT78</accession>
<gene>
    <name evidence="1" type="ORF">BO99DRAFT_344734</name>
</gene>
<feature type="non-terminal residue" evidence="1">
    <location>
        <position position="1"/>
    </location>
</feature>
<evidence type="ECO:0000313" key="2">
    <source>
        <dbReference type="Proteomes" id="UP000249829"/>
    </source>
</evidence>
<evidence type="ECO:0000313" key="1">
    <source>
        <dbReference type="EMBL" id="PYI14509.1"/>
    </source>
</evidence>
<dbReference type="Proteomes" id="UP000249829">
    <property type="component" value="Unassembled WGS sequence"/>
</dbReference>
<protein>
    <recommendedName>
        <fullName evidence="3">Clr5 domain-containing protein</fullName>
    </recommendedName>
</protein>